<evidence type="ECO:0000256" key="2">
    <source>
        <dbReference type="ARBA" id="ARBA00022448"/>
    </source>
</evidence>
<dbReference type="SUPFAM" id="SSF52540">
    <property type="entry name" value="P-loop containing nucleoside triphosphate hydrolases"/>
    <property type="match status" value="1"/>
</dbReference>
<evidence type="ECO:0000256" key="4">
    <source>
        <dbReference type="ARBA" id="ARBA00022840"/>
    </source>
</evidence>
<dbReference type="SMART" id="SM00382">
    <property type="entry name" value="AAA"/>
    <property type="match status" value="1"/>
</dbReference>
<dbReference type="GO" id="GO:0016887">
    <property type="term" value="F:ATP hydrolysis activity"/>
    <property type="evidence" value="ECO:0007669"/>
    <property type="project" value="InterPro"/>
</dbReference>
<dbReference type="InterPro" id="IPR017871">
    <property type="entry name" value="ABC_transporter-like_CS"/>
</dbReference>
<dbReference type="PROSITE" id="PS00211">
    <property type="entry name" value="ABC_TRANSPORTER_1"/>
    <property type="match status" value="1"/>
</dbReference>
<dbReference type="EMBL" id="QKNV01000326">
    <property type="protein sequence ID" value="PZA19488.1"/>
    <property type="molecule type" value="Genomic_DNA"/>
</dbReference>
<evidence type="ECO:0000256" key="1">
    <source>
        <dbReference type="ARBA" id="ARBA00005417"/>
    </source>
</evidence>
<dbReference type="InterPro" id="IPR003439">
    <property type="entry name" value="ABC_transporter-like_ATP-bd"/>
</dbReference>
<evidence type="ECO:0000256" key="3">
    <source>
        <dbReference type="ARBA" id="ARBA00022741"/>
    </source>
</evidence>
<dbReference type="InterPro" id="IPR027417">
    <property type="entry name" value="P-loop_NTPase"/>
</dbReference>
<gene>
    <name evidence="7" type="ORF">DMO24_20475</name>
    <name evidence="6" type="ORF">FHX36_000725</name>
</gene>
<dbReference type="Gene3D" id="3.40.50.300">
    <property type="entry name" value="P-loop containing nucleotide triphosphate hydrolases"/>
    <property type="match status" value="1"/>
</dbReference>
<dbReference type="PROSITE" id="PS50893">
    <property type="entry name" value="ABC_TRANSPORTER_2"/>
    <property type="match status" value="1"/>
</dbReference>
<evidence type="ECO:0000259" key="5">
    <source>
        <dbReference type="PROSITE" id="PS50893"/>
    </source>
</evidence>
<sequence length="304" mass="32312">MIEFEDVSKRYGERWAVQDLTLTVRPGRVTGFLGPNGSGKSTSMRMVVGLDAPTSGRVLVRGRRYAEHAAPLTEVGALLEARGAHPGRTARAHLLALAVTHGLGRRRVDEVLAEVGLTEVGGRRTGAFSLGMSQRLGIAAALLGDPAVLLLDEPVNGLDPDGVVWVRGLLRRLAAEGRTVFVSSHLMGELAATAEHVVVIGRGRLVADTSVAQLVDSVAPATVRVRTADPDRLRDLLARPGATLRTPAPDELVVEGLPAAEVGEVARRHGIGLRELVEERPSLEDAFLALTRDAVEFDAGPVTR</sequence>
<dbReference type="PANTHER" id="PTHR43335">
    <property type="entry name" value="ABC TRANSPORTER, ATP-BINDING PROTEIN"/>
    <property type="match status" value="1"/>
</dbReference>
<keyword evidence="2" id="KW-0813">Transport</keyword>
<dbReference type="InterPro" id="IPR003593">
    <property type="entry name" value="AAA+_ATPase"/>
</dbReference>
<dbReference type="Proteomes" id="UP000580718">
    <property type="component" value="Unassembled WGS sequence"/>
</dbReference>
<dbReference type="OrthoDB" id="9804819at2"/>
<name>A0A323VH14_9ACTN</name>
<dbReference type="RefSeq" id="WP_110554066.1">
    <property type="nucleotide sequence ID" value="NZ_JACIBU010000001.1"/>
</dbReference>
<keyword evidence="8" id="KW-1185">Reference proteome</keyword>
<feature type="domain" description="ABC transporter" evidence="5">
    <location>
        <begin position="2"/>
        <end position="227"/>
    </location>
</feature>
<evidence type="ECO:0000313" key="7">
    <source>
        <dbReference type="EMBL" id="PZA19488.1"/>
    </source>
</evidence>
<reference evidence="7 8" key="1">
    <citation type="submission" date="2018-06" db="EMBL/GenBank/DDBJ databases">
        <title>Draft genome sequence of Modestobacter versicolor CP153-2.</title>
        <authorList>
            <person name="Gundlapally S.R."/>
        </authorList>
    </citation>
    <scope>NUCLEOTIDE SEQUENCE [LARGE SCALE GENOMIC DNA]</scope>
    <source>
        <strain evidence="7 8">CP153-2</strain>
    </source>
</reference>
<comment type="similarity">
    <text evidence="1">Belongs to the ABC transporter superfamily.</text>
</comment>
<dbReference type="PANTHER" id="PTHR43335:SF4">
    <property type="entry name" value="ABC TRANSPORTER, ATP-BINDING PROTEIN"/>
    <property type="match status" value="1"/>
</dbReference>
<dbReference type="EMBL" id="JACIBU010000001">
    <property type="protein sequence ID" value="MBB3674990.1"/>
    <property type="molecule type" value="Genomic_DNA"/>
</dbReference>
<proteinExistence type="inferred from homology"/>
<evidence type="ECO:0000313" key="8">
    <source>
        <dbReference type="Proteomes" id="UP000247602"/>
    </source>
</evidence>
<protein>
    <submittedName>
        <fullName evidence="7">ABC transporter ATP-binding protein</fullName>
    </submittedName>
    <submittedName>
        <fullName evidence="6">ABC-2 type transport system ATP-binding protein</fullName>
    </submittedName>
</protein>
<evidence type="ECO:0000313" key="6">
    <source>
        <dbReference type="EMBL" id="MBB3674990.1"/>
    </source>
</evidence>
<evidence type="ECO:0000313" key="9">
    <source>
        <dbReference type="Proteomes" id="UP000580718"/>
    </source>
</evidence>
<dbReference type="Pfam" id="PF00005">
    <property type="entry name" value="ABC_tran"/>
    <property type="match status" value="1"/>
</dbReference>
<comment type="caution">
    <text evidence="7">The sequence shown here is derived from an EMBL/GenBank/DDBJ whole genome shotgun (WGS) entry which is preliminary data.</text>
</comment>
<keyword evidence="3" id="KW-0547">Nucleotide-binding</keyword>
<keyword evidence="4 7" id="KW-0067">ATP-binding</keyword>
<dbReference type="GO" id="GO:0005524">
    <property type="term" value="F:ATP binding"/>
    <property type="evidence" value="ECO:0007669"/>
    <property type="project" value="UniProtKB-KW"/>
</dbReference>
<dbReference type="AlphaFoldDB" id="A0A323VH14"/>
<accession>A0A323VH14</accession>
<organism evidence="7 8">
    <name type="scientific">Modestobacter versicolor</name>
    <dbReference type="NCBI Taxonomy" id="429133"/>
    <lineage>
        <taxon>Bacteria</taxon>
        <taxon>Bacillati</taxon>
        <taxon>Actinomycetota</taxon>
        <taxon>Actinomycetes</taxon>
        <taxon>Geodermatophilales</taxon>
        <taxon>Geodermatophilaceae</taxon>
        <taxon>Modestobacter</taxon>
    </lineage>
</organism>
<reference evidence="6 9" key="2">
    <citation type="submission" date="2020-08" db="EMBL/GenBank/DDBJ databases">
        <title>Sequencing the genomes of 1000 actinobacteria strains.</title>
        <authorList>
            <person name="Klenk H.-P."/>
        </authorList>
    </citation>
    <scope>NUCLEOTIDE SEQUENCE [LARGE SCALE GENOMIC DNA]</scope>
    <source>
        <strain evidence="6 9">DSM 16678</strain>
    </source>
</reference>
<dbReference type="Proteomes" id="UP000247602">
    <property type="component" value="Unassembled WGS sequence"/>
</dbReference>